<accession>A0A840V8W9</accession>
<organism evidence="2 3">
    <name type="scientific">Haloferula luteola</name>
    <dbReference type="NCBI Taxonomy" id="595692"/>
    <lineage>
        <taxon>Bacteria</taxon>
        <taxon>Pseudomonadati</taxon>
        <taxon>Verrucomicrobiota</taxon>
        <taxon>Verrucomicrobiia</taxon>
        <taxon>Verrucomicrobiales</taxon>
        <taxon>Verrucomicrobiaceae</taxon>
        <taxon>Haloferula</taxon>
    </lineage>
</organism>
<gene>
    <name evidence="2" type="ORF">HNR46_000453</name>
</gene>
<reference evidence="2 3" key="1">
    <citation type="submission" date="2020-08" db="EMBL/GenBank/DDBJ databases">
        <title>Genomic Encyclopedia of Type Strains, Phase IV (KMG-IV): sequencing the most valuable type-strain genomes for metagenomic binning, comparative biology and taxonomic classification.</title>
        <authorList>
            <person name="Goeker M."/>
        </authorList>
    </citation>
    <scope>NUCLEOTIDE SEQUENCE [LARGE SCALE GENOMIC DNA]</scope>
    <source>
        <strain evidence="2 3">YC6886</strain>
    </source>
</reference>
<feature type="region of interest" description="Disordered" evidence="1">
    <location>
        <begin position="1"/>
        <end position="71"/>
    </location>
</feature>
<proteinExistence type="predicted"/>
<keyword evidence="3" id="KW-1185">Reference proteome</keyword>
<evidence type="ECO:0000313" key="2">
    <source>
        <dbReference type="EMBL" id="MBB5350229.1"/>
    </source>
</evidence>
<dbReference type="Proteomes" id="UP000557717">
    <property type="component" value="Unassembled WGS sequence"/>
</dbReference>
<evidence type="ECO:0000313" key="3">
    <source>
        <dbReference type="Proteomes" id="UP000557717"/>
    </source>
</evidence>
<dbReference type="AlphaFoldDB" id="A0A840V8W9"/>
<feature type="compositionally biased region" description="Basic and acidic residues" evidence="1">
    <location>
        <begin position="16"/>
        <end position="35"/>
    </location>
</feature>
<evidence type="ECO:0000256" key="1">
    <source>
        <dbReference type="SAM" id="MobiDB-lite"/>
    </source>
</evidence>
<name>A0A840V8W9_9BACT</name>
<dbReference type="EMBL" id="JACHFD010000002">
    <property type="protein sequence ID" value="MBB5350229.1"/>
    <property type="molecule type" value="Genomic_DNA"/>
</dbReference>
<sequence length="71" mass="8199">MEKRKQWHRNTLSTDVDQREKFRHGGDMKSPREQPMKSNQNPCLQESPQILSPKSGGPYGIADLFAHLPMH</sequence>
<feature type="compositionally biased region" description="Polar residues" evidence="1">
    <location>
        <begin position="36"/>
        <end position="52"/>
    </location>
</feature>
<protein>
    <submittedName>
        <fullName evidence="2">Uncharacterized protein</fullName>
    </submittedName>
</protein>
<comment type="caution">
    <text evidence="2">The sequence shown here is derived from an EMBL/GenBank/DDBJ whole genome shotgun (WGS) entry which is preliminary data.</text>
</comment>